<dbReference type="EMBL" id="JACPRF010000242">
    <property type="protein sequence ID" value="MBI2876813.1"/>
    <property type="molecule type" value="Genomic_DNA"/>
</dbReference>
<dbReference type="InterPro" id="IPR017896">
    <property type="entry name" value="4Fe4S_Fe-S-bd"/>
</dbReference>
<dbReference type="AlphaFoldDB" id="A0A932CNS7"/>
<dbReference type="PANTHER" id="PTHR42827">
    <property type="entry name" value="IRON-SULFUR CLUSTER-BINDING PROTEIN-RELATED"/>
    <property type="match status" value="1"/>
</dbReference>
<feature type="domain" description="4Fe-4S ferredoxin-type" evidence="1">
    <location>
        <begin position="160"/>
        <end position="189"/>
    </location>
</feature>
<dbReference type="SUPFAM" id="SSF54862">
    <property type="entry name" value="4Fe-4S ferredoxins"/>
    <property type="match status" value="1"/>
</dbReference>
<dbReference type="Proteomes" id="UP000769766">
    <property type="component" value="Unassembled WGS sequence"/>
</dbReference>
<dbReference type="Gene3D" id="3.30.70.20">
    <property type="match status" value="1"/>
</dbReference>
<protein>
    <submittedName>
        <fullName evidence="2">Epoxyqueuosine reductase</fullName>
    </submittedName>
</protein>
<accession>A0A932CNS7</accession>
<proteinExistence type="predicted"/>
<reference evidence="2" key="1">
    <citation type="submission" date="2020-07" db="EMBL/GenBank/DDBJ databases">
        <title>Huge and variable diversity of episymbiotic CPR bacteria and DPANN archaea in groundwater ecosystems.</title>
        <authorList>
            <person name="He C.Y."/>
            <person name="Keren R."/>
            <person name="Whittaker M."/>
            <person name="Farag I.F."/>
            <person name="Doudna J."/>
            <person name="Cate J.H.D."/>
            <person name="Banfield J.F."/>
        </authorList>
    </citation>
    <scope>NUCLEOTIDE SEQUENCE</scope>
    <source>
        <strain evidence="2">NC_groundwater_672_Ag_B-0.1um_62_36</strain>
    </source>
</reference>
<evidence type="ECO:0000313" key="2">
    <source>
        <dbReference type="EMBL" id="MBI2876813.1"/>
    </source>
</evidence>
<feature type="domain" description="4Fe-4S ferredoxin-type" evidence="1">
    <location>
        <begin position="209"/>
        <end position="240"/>
    </location>
</feature>
<gene>
    <name evidence="2" type="ORF">HYY20_08025</name>
</gene>
<dbReference type="Pfam" id="PF13484">
    <property type="entry name" value="Fer4_16"/>
    <property type="match status" value="1"/>
</dbReference>
<organism evidence="2 3">
    <name type="scientific">Tectimicrobiota bacterium</name>
    <dbReference type="NCBI Taxonomy" id="2528274"/>
    <lineage>
        <taxon>Bacteria</taxon>
        <taxon>Pseudomonadati</taxon>
        <taxon>Nitrospinota/Tectimicrobiota group</taxon>
        <taxon>Candidatus Tectimicrobiota</taxon>
    </lineage>
</organism>
<name>A0A932CNS7_UNCTE</name>
<sequence>MKEELLRHLYDLGADIVGVASAKTWSQVGRVPEAYRPESLWPPTQSVIVIGLQMPLPIVETTPSVQHTELYRTCNRILDNMAFDLTRWLNRRGHASTFFSRDGYASIQVLIEKPVAAFAHIFAAQYAGLGTVGVNHTILSRPFGPRVRFVSVFTEAELPPDPMLEKNLCIRCGVCVECCPVNAFSITKEALAAGEEVVVADYDKRACAERHKLLAAKGCYPCGICVKVCPVGEDRKLYGR</sequence>
<comment type="caution">
    <text evidence="2">The sequence shown here is derived from an EMBL/GenBank/DDBJ whole genome shotgun (WGS) entry which is preliminary data.</text>
</comment>
<dbReference type="PANTHER" id="PTHR42827:SF1">
    <property type="entry name" value="IRON-SULFUR CLUSTER-BINDING PROTEIN"/>
    <property type="match status" value="1"/>
</dbReference>
<evidence type="ECO:0000259" key="1">
    <source>
        <dbReference type="PROSITE" id="PS51379"/>
    </source>
</evidence>
<dbReference type="PROSITE" id="PS51379">
    <property type="entry name" value="4FE4S_FER_2"/>
    <property type="match status" value="2"/>
</dbReference>
<feature type="non-terminal residue" evidence="2">
    <location>
        <position position="240"/>
    </location>
</feature>
<evidence type="ECO:0000313" key="3">
    <source>
        <dbReference type="Proteomes" id="UP000769766"/>
    </source>
</evidence>